<gene>
    <name evidence="1" type="primary">BQ5605_C013g07139</name>
    <name evidence="1" type="ORF">BQ5605_C013G07139</name>
</gene>
<sequence length="52" mass="5750">MSGQESSDEFSVPQSVERGVEVEVIVDGLGCGWTVYKGIDDGGFERYRFGFK</sequence>
<keyword evidence="2" id="KW-1185">Reference proteome</keyword>
<dbReference type="Proteomes" id="UP000249464">
    <property type="component" value="Unassembled WGS sequence"/>
</dbReference>
<organism evidence="1 2">
    <name type="scientific">Microbotryum silenes-dioicae</name>
    <dbReference type="NCBI Taxonomy" id="796604"/>
    <lineage>
        <taxon>Eukaryota</taxon>
        <taxon>Fungi</taxon>
        <taxon>Dikarya</taxon>
        <taxon>Basidiomycota</taxon>
        <taxon>Pucciniomycotina</taxon>
        <taxon>Microbotryomycetes</taxon>
        <taxon>Microbotryales</taxon>
        <taxon>Microbotryaceae</taxon>
        <taxon>Microbotryum</taxon>
    </lineage>
</organism>
<evidence type="ECO:0000313" key="2">
    <source>
        <dbReference type="Proteomes" id="UP000249464"/>
    </source>
</evidence>
<reference evidence="1 2" key="1">
    <citation type="submission" date="2016-11" db="EMBL/GenBank/DDBJ databases">
        <authorList>
            <person name="Jaros S."/>
            <person name="Januszkiewicz K."/>
            <person name="Wedrychowicz H."/>
        </authorList>
    </citation>
    <scope>NUCLEOTIDE SEQUENCE [LARGE SCALE GENOMIC DNA]</scope>
</reference>
<protein>
    <submittedName>
        <fullName evidence="1">BQ5605_C013g07139 protein</fullName>
    </submittedName>
</protein>
<proteinExistence type="predicted"/>
<dbReference type="AlphaFoldDB" id="A0A2X0LVN4"/>
<accession>A0A2X0LVN4</accession>
<evidence type="ECO:0000313" key="1">
    <source>
        <dbReference type="EMBL" id="SGY14870.1"/>
    </source>
</evidence>
<name>A0A2X0LVN4_9BASI</name>
<dbReference type="EMBL" id="FQNC01000013">
    <property type="protein sequence ID" value="SGY14870.1"/>
    <property type="molecule type" value="Genomic_DNA"/>
</dbReference>